<keyword evidence="2 4" id="KW-0863">Zinc-finger</keyword>
<dbReference type="SMART" id="SM00184">
    <property type="entry name" value="RING"/>
    <property type="match status" value="1"/>
</dbReference>
<dbReference type="Pfam" id="PF13639">
    <property type="entry name" value="zf-RING_2"/>
    <property type="match status" value="1"/>
</dbReference>
<dbReference type="Proteomes" id="UP000039865">
    <property type="component" value="Unassembled WGS sequence"/>
</dbReference>
<dbReference type="PANTHER" id="PTHR14155:SF610">
    <property type="entry name" value="OS01G0755700 PROTEIN"/>
    <property type="match status" value="1"/>
</dbReference>
<keyword evidence="3" id="KW-0862">Zinc</keyword>
<accession>A0A077ZX25</accession>
<keyword evidence="1" id="KW-0479">Metal-binding</keyword>
<evidence type="ECO:0000256" key="3">
    <source>
        <dbReference type="ARBA" id="ARBA00022833"/>
    </source>
</evidence>
<feature type="region of interest" description="Disordered" evidence="5">
    <location>
        <begin position="494"/>
        <end position="515"/>
    </location>
</feature>
<evidence type="ECO:0000256" key="1">
    <source>
        <dbReference type="ARBA" id="ARBA00022723"/>
    </source>
</evidence>
<dbReference type="EMBL" id="CCKQ01001971">
    <property type="protein sequence ID" value="CDW73066.1"/>
    <property type="molecule type" value="Genomic_DNA"/>
</dbReference>
<keyword evidence="9" id="KW-1185">Reference proteome</keyword>
<dbReference type="SUPFAM" id="SSF57850">
    <property type="entry name" value="RING/U-box"/>
    <property type="match status" value="1"/>
</dbReference>
<protein>
    <submittedName>
        <fullName evidence="8">Zinc finger protein</fullName>
    </submittedName>
</protein>
<keyword evidence="6" id="KW-0812">Transmembrane</keyword>
<dbReference type="InterPro" id="IPR001841">
    <property type="entry name" value="Znf_RING"/>
</dbReference>
<evidence type="ECO:0000259" key="7">
    <source>
        <dbReference type="PROSITE" id="PS50089"/>
    </source>
</evidence>
<feature type="compositionally biased region" description="Basic and acidic residues" evidence="5">
    <location>
        <begin position="501"/>
        <end position="515"/>
    </location>
</feature>
<evidence type="ECO:0000256" key="6">
    <source>
        <dbReference type="SAM" id="Phobius"/>
    </source>
</evidence>
<feature type="transmembrane region" description="Helical" evidence="6">
    <location>
        <begin position="210"/>
        <end position="230"/>
    </location>
</feature>
<organism evidence="8 9">
    <name type="scientific">Stylonychia lemnae</name>
    <name type="common">Ciliate</name>
    <dbReference type="NCBI Taxonomy" id="5949"/>
    <lineage>
        <taxon>Eukaryota</taxon>
        <taxon>Sar</taxon>
        <taxon>Alveolata</taxon>
        <taxon>Ciliophora</taxon>
        <taxon>Intramacronucleata</taxon>
        <taxon>Spirotrichea</taxon>
        <taxon>Stichotrichia</taxon>
        <taxon>Sporadotrichida</taxon>
        <taxon>Oxytrichidae</taxon>
        <taxon>Stylonychinae</taxon>
        <taxon>Stylonychia</taxon>
    </lineage>
</organism>
<dbReference type="PANTHER" id="PTHR14155">
    <property type="entry name" value="RING FINGER DOMAIN-CONTAINING"/>
    <property type="match status" value="1"/>
</dbReference>
<keyword evidence="6" id="KW-0472">Membrane</keyword>
<name>A0A077ZX25_STYLE</name>
<evidence type="ECO:0000256" key="4">
    <source>
        <dbReference type="PROSITE-ProRule" id="PRU00175"/>
    </source>
</evidence>
<dbReference type="InParanoid" id="A0A077ZX25"/>
<gene>
    <name evidence="8" type="primary">Contig9872.g10551</name>
    <name evidence="8" type="ORF">STYLEM_2035</name>
</gene>
<keyword evidence="6" id="KW-1133">Transmembrane helix</keyword>
<dbReference type="AlphaFoldDB" id="A0A077ZX25"/>
<evidence type="ECO:0000313" key="9">
    <source>
        <dbReference type="Proteomes" id="UP000039865"/>
    </source>
</evidence>
<evidence type="ECO:0000313" key="8">
    <source>
        <dbReference type="EMBL" id="CDW73066.1"/>
    </source>
</evidence>
<dbReference type="OrthoDB" id="9984778at2759"/>
<feature type="domain" description="RING-type" evidence="7">
    <location>
        <begin position="300"/>
        <end position="353"/>
    </location>
</feature>
<dbReference type="GO" id="GO:0008270">
    <property type="term" value="F:zinc ion binding"/>
    <property type="evidence" value="ECO:0007669"/>
    <property type="project" value="UniProtKB-KW"/>
</dbReference>
<dbReference type="PROSITE" id="PS50089">
    <property type="entry name" value="ZF_RING_2"/>
    <property type="match status" value="1"/>
</dbReference>
<dbReference type="InterPro" id="IPR053238">
    <property type="entry name" value="RING-H2_zinc_finger"/>
</dbReference>
<sequence length="515" mass="59780">MGMEQHKIDIIMNDCLKQKEIVQNTQIQSIQKQNTAWLIDCQLEIQLKEKFNELGDNLDNSTYSNKLIIEISINKNPQIKLEQIDDNPSISQPDFEGQSKQPLEITNDQEISQMISFSKLDQGQVVSVLFERRQAENGPNKTSSSRQQLINDKEYQKEDNFNDYFELSKLKQRRMLLDEMTDSTKKVIIQKIYPQFVDDSSNRSQAIPSYAGVILIVIGVLLLLVVIFLIRRKILRMRRQRMELEMQEERQNQITNQIRPSGSFVPLSIQRQYQLDRVCQLAQLFWYKNVKDNIFQITQCTICFENFQPEDQVRITQCQHILHSDCLLQWALKQIKDIQRENNFIRPTCPYCKNDLMKELEQTDKIHVINQDEDGQDKHLDILNADQNTINSENNRLSMVMDNDRTNINIASIIMARNPLNLASVVPMNSSTSRVINYQINDSENQGIPNVQQIENLIEETDAEADMNLIMNLSKGILADGPLSLNQALRNQSLESINSSRQDRSNKLDKSNNQI</sequence>
<proteinExistence type="predicted"/>
<dbReference type="Gene3D" id="3.30.40.10">
    <property type="entry name" value="Zinc/RING finger domain, C3HC4 (zinc finger)"/>
    <property type="match status" value="1"/>
</dbReference>
<evidence type="ECO:0000256" key="5">
    <source>
        <dbReference type="SAM" id="MobiDB-lite"/>
    </source>
</evidence>
<evidence type="ECO:0000256" key="2">
    <source>
        <dbReference type="ARBA" id="ARBA00022771"/>
    </source>
</evidence>
<reference evidence="8 9" key="1">
    <citation type="submission" date="2014-06" db="EMBL/GenBank/DDBJ databases">
        <authorList>
            <person name="Swart Estienne"/>
        </authorList>
    </citation>
    <scope>NUCLEOTIDE SEQUENCE [LARGE SCALE GENOMIC DNA]</scope>
    <source>
        <strain evidence="8 9">130c</strain>
    </source>
</reference>
<dbReference type="InterPro" id="IPR013083">
    <property type="entry name" value="Znf_RING/FYVE/PHD"/>
</dbReference>